<protein>
    <recommendedName>
        <fullName evidence="4">Cytochrome c oxidase subunit 4</fullName>
    </recommendedName>
</protein>
<keyword evidence="1" id="KW-0472">Membrane</keyword>
<accession>A0A0A2VC45</accession>
<dbReference type="Proteomes" id="UP000030153">
    <property type="component" value="Unassembled WGS sequence"/>
</dbReference>
<feature type="transmembrane region" description="Helical" evidence="1">
    <location>
        <begin position="73"/>
        <end position="98"/>
    </location>
</feature>
<organism evidence="2 3">
    <name type="scientific">Pontibacillus chungwhensis BH030062</name>
    <dbReference type="NCBI Taxonomy" id="1385513"/>
    <lineage>
        <taxon>Bacteria</taxon>
        <taxon>Bacillati</taxon>
        <taxon>Bacillota</taxon>
        <taxon>Bacilli</taxon>
        <taxon>Bacillales</taxon>
        <taxon>Bacillaceae</taxon>
        <taxon>Pontibacillus</taxon>
    </lineage>
</organism>
<evidence type="ECO:0000256" key="1">
    <source>
        <dbReference type="SAM" id="Phobius"/>
    </source>
</evidence>
<reference evidence="2 3" key="1">
    <citation type="submission" date="2013-08" db="EMBL/GenBank/DDBJ databases">
        <title>Genome of Pontibacillus chungwhensis.</title>
        <authorList>
            <person name="Wang Q."/>
            <person name="Wang G."/>
        </authorList>
    </citation>
    <scope>NUCLEOTIDE SEQUENCE [LARGE SCALE GENOMIC DNA]</scope>
    <source>
        <strain evidence="2 3">BH030062</strain>
    </source>
</reference>
<name>A0A0A2VC45_9BACI</name>
<dbReference type="AlphaFoldDB" id="A0A0A2VC45"/>
<feature type="transmembrane region" description="Helical" evidence="1">
    <location>
        <begin position="37"/>
        <end position="58"/>
    </location>
</feature>
<feature type="transmembrane region" description="Helical" evidence="1">
    <location>
        <begin position="6"/>
        <end position="25"/>
    </location>
</feature>
<dbReference type="STRING" id="1385513.N780_08490"/>
<dbReference type="EMBL" id="AVBG01000007">
    <property type="protein sequence ID" value="KGP91240.1"/>
    <property type="molecule type" value="Genomic_DNA"/>
</dbReference>
<evidence type="ECO:0000313" key="3">
    <source>
        <dbReference type="Proteomes" id="UP000030153"/>
    </source>
</evidence>
<proteinExistence type="predicted"/>
<dbReference type="RefSeq" id="WP_036783626.1">
    <property type="nucleotide sequence ID" value="NZ_AVBG01000007.1"/>
</dbReference>
<dbReference type="eggNOG" id="ENOG5030CI2">
    <property type="taxonomic scope" value="Bacteria"/>
</dbReference>
<evidence type="ECO:0000313" key="2">
    <source>
        <dbReference type="EMBL" id="KGP91240.1"/>
    </source>
</evidence>
<sequence>MYGNLNLASLFLGLLAWGLPMISLMRDHSKATNNWMILSLISLSACGISLVCQILYIYHKVSVGDLAALMDTMYAVAIVSSILLIVTILLNAITLNVYRKAKTF</sequence>
<gene>
    <name evidence="2" type="ORF">N780_08490</name>
</gene>
<comment type="caution">
    <text evidence="2">The sequence shown here is derived from an EMBL/GenBank/DDBJ whole genome shotgun (WGS) entry which is preliminary data.</text>
</comment>
<keyword evidence="1" id="KW-1133">Transmembrane helix</keyword>
<keyword evidence="3" id="KW-1185">Reference proteome</keyword>
<dbReference type="OrthoDB" id="1758157at2"/>
<keyword evidence="1" id="KW-0812">Transmembrane</keyword>
<evidence type="ECO:0008006" key="4">
    <source>
        <dbReference type="Google" id="ProtNLM"/>
    </source>
</evidence>